<reference evidence="1" key="1">
    <citation type="submission" date="2018-02" db="EMBL/GenBank/DDBJ databases">
        <title>Rhizophora mucronata_Transcriptome.</title>
        <authorList>
            <person name="Meera S.P."/>
            <person name="Sreeshan A."/>
            <person name="Augustine A."/>
        </authorList>
    </citation>
    <scope>NUCLEOTIDE SEQUENCE</scope>
    <source>
        <tissue evidence="1">Leaf</tissue>
    </source>
</reference>
<proteinExistence type="predicted"/>
<evidence type="ECO:0000313" key="1">
    <source>
        <dbReference type="EMBL" id="MBX58065.1"/>
    </source>
</evidence>
<dbReference type="EMBL" id="GGEC01077581">
    <property type="protein sequence ID" value="MBX58065.1"/>
    <property type="molecule type" value="Transcribed_RNA"/>
</dbReference>
<dbReference type="AlphaFoldDB" id="A0A2P2PTM7"/>
<protein>
    <submittedName>
        <fullName evidence="1">Uncharacterized protein</fullName>
    </submittedName>
</protein>
<name>A0A2P2PTM7_RHIMU</name>
<sequence>MELPHVQFFLFGRQVSWDNAVLTALGIVVKCAL</sequence>
<accession>A0A2P2PTM7</accession>
<organism evidence="1">
    <name type="scientific">Rhizophora mucronata</name>
    <name type="common">Asiatic mangrove</name>
    <dbReference type="NCBI Taxonomy" id="61149"/>
    <lineage>
        <taxon>Eukaryota</taxon>
        <taxon>Viridiplantae</taxon>
        <taxon>Streptophyta</taxon>
        <taxon>Embryophyta</taxon>
        <taxon>Tracheophyta</taxon>
        <taxon>Spermatophyta</taxon>
        <taxon>Magnoliopsida</taxon>
        <taxon>eudicotyledons</taxon>
        <taxon>Gunneridae</taxon>
        <taxon>Pentapetalae</taxon>
        <taxon>rosids</taxon>
        <taxon>fabids</taxon>
        <taxon>Malpighiales</taxon>
        <taxon>Rhizophoraceae</taxon>
        <taxon>Rhizophora</taxon>
    </lineage>
</organism>